<dbReference type="InterPro" id="IPR004113">
    <property type="entry name" value="FAD-bd_oxidored_4_C"/>
</dbReference>
<accession>K2I6V3</accession>
<sequence length="61" mass="6346">MAIVESIVADLGGSFSAEHGIGLDKRGSMARRKDAVALDVMRAIKAALDPQGIMNPGKVLP</sequence>
<protein>
    <submittedName>
        <fullName evidence="6">FAD linked oxidase-like protein</fullName>
    </submittedName>
</protein>
<dbReference type="Pfam" id="PF02913">
    <property type="entry name" value="FAD-oxidase_C"/>
    <property type="match status" value="1"/>
</dbReference>
<dbReference type="GO" id="GO:0050660">
    <property type="term" value="F:flavin adenine dinucleotide binding"/>
    <property type="evidence" value="ECO:0007669"/>
    <property type="project" value="InterPro"/>
</dbReference>
<organism evidence="6 7">
    <name type="scientific">Oceaniovalibus guishaninsula JLT2003</name>
    <dbReference type="NCBI Taxonomy" id="1231392"/>
    <lineage>
        <taxon>Bacteria</taxon>
        <taxon>Pseudomonadati</taxon>
        <taxon>Pseudomonadota</taxon>
        <taxon>Alphaproteobacteria</taxon>
        <taxon>Rhodobacterales</taxon>
        <taxon>Roseobacteraceae</taxon>
        <taxon>Oceaniovalibus</taxon>
    </lineage>
</organism>
<gene>
    <name evidence="6" type="ORF">OCGS_1103</name>
</gene>
<dbReference type="InterPro" id="IPR016171">
    <property type="entry name" value="Vanillyl_alc_oxidase_C-sub2"/>
</dbReference>
<dbReference type="InterPro" id="IPR051264">
    <property type="entry name" value="FAD-oxidored/transferase_4"/>
</dbReference>
<evidence type="ECO:0000256" key="4">
    <source>
        <dbReference type="ARBA" id="ARBA00022827"/>
    </source>
</evidence>
<proteinExistence type="inferred from homology"/>
<comment type="caution">
    <text evidence="6">The sequence shown here is derived from an EMBL/GenBank/DDBJ whole genome shotgun (WGS) entry which is preliminary data.</text>
</comment>
<dbReference type="PANTHER" id="PTHR43716:SF2">
    <property type="entry name" value="BLL6224 PROTEIN"/>
    <property type="match status" value="1"/>
</dbReference>
<dbReference type="STRING" id="1231392.OCGS_1103"/>
<dbReference type="SUPFAM" id="SSF55103">
    <property type="entry name" value="FAD-linked oxidases, C-terminal domain"/>
    <property type="match status" value="1"/>
</dbReference>
<evidence type="ECO:0000313" key="6">
    <source>
        <dbReference type="EMBL" id="EKE44720.1"/>
    </source>
</evidence>
<dbReference type="InterPro" id="IPR016164">
    <property type="entry name" value="FAD-linked_Oxase-like_C"/>
</dbReference>
<keyword evidence="7" id="KW-1185">Reference proteome</keyword>
<dbReference type="PANTHER" id="PTHR43716">
    <property type="entry name" value="D-2-HYDROXYGLUTARATE DEHYDROGENASE, MITOCHONDRIAL"/>
    <property type="match status" value="1"/>
</dbReference>
<reference evidence="6 7" key="1">
    <citation type="journal article" date="2012" name="J. Bacteriol.">
        <title>Draft Genome Sequence of Oceaniovalibus guishaninsula JLT2003T.</title>
        <authorList>
            <person name="Tang K."/>
            <person name="Liu K."/>
            <person name="Jiao N."/>
        </authorList>
    </citation>
    <scope>NUCLEOTIDE SEQUENCE [LARGE SCALE GENOMIC DNA]</scope>
    <source>
        <strain evidence="6 7">JLT2003</strain>
    </source>
</reference>
<feature type="domain" description="FAD-binding oxidoreductase/transferase type 4 C-terminal" evidence="5">
    <location>
        <begin position="4"/>
        <end position="59"/>
    </location>
</feature>
<comment type="cofactor">
    <cofactor evidence="1">
        <name>FAD</name>
        <dbReference type="ChEBI" id="CHEBI:57692"/>
    </cofactor>
</comment>
<dbReference type="eggNOG" id="COG0277">
    <property type="taxonomic scope" value="Bacteria"/>
</dbReference>
<evidence type="ECO:0000256" key="2">
    <source>
        <dbReference type="ARBA" id="ARBA00008000"/>
    </source>
</evidence>
<dbReference type="GO" id="GO:0022904">
    <property type="term" value="P:respiratory electron transport chain"/>
    <property type="evidence" value="ECO:0007669"/>
    <property type="project" value="TreeGrafter"/>
</dbReference>
<dbReference type="Proteomes" id="UP000006765">
    <property type="component" value="Unassembled WGS sequence"/>
</dbReference>
<dbReference type="EMBL" id="AMGO01000020">
    <property type="protein sequence ID" value="EKE44720.1"/>
    <property type="molecule type" value="Genomic_DNA"/>
</dbReference>
<name>K2I6V3_9RHOB</name>
<comment type="similarity">
    <text evidence="2">Belongs to the FAD-binding oxidoreductase/transferase type 4 family.</text>
</comment>
<dbReference type="Gene3D" id="1.10.45.10">
    <property type="entry name" value="Vanillyl-alcohol Oxidase, Chain A, domain 4"/>
    <property type="match status" value="1"/>
</dbReference>
<keyword evidence="4" id="KW-0274">FAD</keyword>
<evidence type="ECO:0000313" key="7">
    <source>
        <dbReference type="Proteomes" id="UP000006765"/>
    </source>
</evidence>
<keyword evidence="3" id="KW-0285">Flavoprotein</keyword>
<evidence type="ECO:0000256" key="1">
    <source>
        <dbReference type="ARBA" id="ARBA00001974"/>
    </source>
</evidence>
<dbReference type="GO" id="GO:0003824">
    <property type="term" value="F:catalytic activity"/>
    <property type="evidence" value="ECO:0007669"/>
    <property type="project" value="InterPro"/>
</dbReference>
<dbReference type="FunFam" id="1.10.45.10:FF:000001">
    <property type="entry name" value="D-lactate dehydrogenase mitochondrial"/>
    <property type="match status" value="1"/>
</dbReference>
<evidence type="ECO:0000259" key="5">
    <source>
        <dbReference type="Pfam" id="PF02913"/>
    </source>
</evidence>
<evidence type="ECO:0000256" key="3">
    <source>
        <dbReference type="ARBA" id="ARBA00022630"/>
    </source>
</evidence>
<dbReference type="AlphaFoldDB" id="K2I6V3"/>